<feature type="compositionally biased region" description="Polar residues" evidence="8">
    <location>
        <begin position="603"/>
        <end position="615"/>
    </location>
</feature>
<dbReference type="SUPFAM" id="SSF48371">
    <property type="entry name" value="ARM repeat"/>
    <property type="match status" value="1"/>
</dbReference>
<dbReference type="InterPro" id="IPR050629">
    <property type="entry name" value="STE20/SPS1-PAK"/>
</dbReference>
<gene>
    <name evidence="10" type="ORF">NLI96_g3848</name>
</gene>
<keyword evidence="2" id="KW-0808">Transferase</keyword>
<dbReference type="PANTHER" id="PTHR48012">
    <property type="entry name" value="STERILE20-LIKE KINASE, ISOFORM B-RELATED"/>
    <property type="match status" value="1"/>
</dbReference>
<dbReference type="FunFam" id="1.25.10.10:FF:000583">
    <property type="entry name" value="MAP3K epsilon protein kinase 1"/>
    <property type="match status" value="1"/>
</dbReference>
<dbReference type="InterPro" id="IPR011009">
    <property type="entry name" value="Kinase-like_dom_sf"/>
</dbReference>
<reference evidence="10" key="1">
    <citation type="submission" date="2022-07" db="EMBL/GenBank/DDBJ databases">
        <title>Genome Sequence of Physisporinus lineatus.</title>
        <authorList>
            <person name="Buettner E."/>
        </authorList>
    </citation>
    <scope>NUCLEOTIDE SEQUENCE</scope>
    <source>
        <strain evidence="10">VT162</strain>
    </source>
</reference>
<feature type="compositionally biased region" description="Low complexity" evidence="8">
    <location>
        <begin position="551"/>
        <end position="563"/>
    </location>
</feature>
<keyword evidence="5 7" id="KW-0067">ATP-binding</keyword>
<dbReference type="GO" id="GO:0004674">
    <property type="term" value="F:protein serine/threonine kinase activity"/>
    <property type="evidence" value="ECO:0007669"/>
    <property type="project" value="UniProtKB-EC"/>
</dbReference>
<feature type="compositionally biased region" description="Polar residues" evidence="8">
    <location>
        <begin position="1257"/>
        <end position="1290"/>
    </location>
</feature>
<protein>
    <recommendedName>
        <fullName evidence="1">non-specific serine/threonine protein kinase</fullName>
        <ecNumber evidence="1">2.7.11.1</ecNumber>
    </recommendedName>
</protein>
<keyword evidence="3" id="KW-0479">Metal-binding</keyword>
<proteinExistence type="inferred from homology"/>
<dbReference type="Gene3D" id="1.10.510.10">
    <property type="entry name" value="Transferase(Phosphotransferase) domain 1"/>
    <property type="match status" value="1"/>
</dbReference>
<dbReference type="SMART" id="SM00220">
    <property type="entry name" value="S_TKc"/>
    <property type="match status" value="1"/>
</dbReference>
<dbReference type="PROSITE" id="PS00107">
    <property type="entry name" value="PROTEIN_KINASE_ATP"/>
    <property type="match status" value="1"/>
</dbReference>
<feature type="compositionally biased region" description="Pro residues" evidence="8">
    <location>
        <begin position="540"/>
        <end position="550"/>
    </location>
</feature>
<feature type="region of interest" description="Disordered" evidence="8">
    <location>
        <begin position="508"/>
        <end position="627"/>
    </location>
</feature>
<feature type="compositionally biased region" description="Polar residues" evidence="8">
    <location>
        <begin position="1233"/>
        <end position="1244"/>
    </location>
</feature>
<dbReference type="GO" id="GO:0046872">
    <property type="term" value="F:metal ion binding"/>
    <property type="evidence" value="ECO:0007669"/>
    <property type="project" value="UniProtKB-KW"/>
</dbReference>
<dbReference type="FunFam" id="1.10.510.10:FF:000946">
    <property type="entry name" value="Probable serine/threonine-protein kinase DDB_G0284251"/>
    <property type="match status" value="1"/>
</dbReference>
<evidence type="ECO:0000256" key="1">
    <source>
        <dbReference type="ARBA" id="ARBA00012513"/>
    </source>
</evidence>
<evidence type="ECO:0000256" key="7">
    <source>
        <dbReference type="PROSITE-ProRule" id="PRU10141"/>
    </source>
</evidence>
<dbReference type="Gene3D" id="1.25.10.10">
    <property type="entry name" value="Leucine-rich Repeat Variant"/>
    <property type="match status" value="3"/>
</dbReference>
<feature type="region of interest" description="Disordered" evidence="8">
    <location>
        <begin position="437"/>
        <end position="462"/>
    </location>
</feature>
<evidence type="ECO:0000256" key="8">
    <source>
        <dbReference type="SAM" id="MobiDB-lite"/>
    </source>
</evidence>
<organism evidence="10 11">
    <name type="scientific">Meripilus lineatus</name>
    <dbReference type="NCBI Taxonomy" id="2056292"/>
    <lineage>
        <taxon>Eukaryota</taxon>
        <taxon>Fungi</taxon>
        <taxon>Dikarya</taxon>
        <taxon>Basidiomycota</taxon>
        <taxon>Agaricomycotina</taxon>
        <taxon>Agaricomycetes</taxon>
        <taxon>Polyporales</taxon>
        <taxon>Meripilaceae</taxon>
        <taxon>Meripilus</taxon>
    </lineage>
</organism>
<feature type="compositionally biased region" description="Basic and acidic residues" evidence="8">
    <location>
        <begin position="437"/>
        <end position="450"/>
    </location>
</feature>
<feature type="compositionally biased region" description="Basic residues" evidence="8">
    <location>
        <begin position="564"/>
        <end position="580"/>
    </location>
</feature>
<evidence type="ECO:0000313" key="11">
    <source>
        <dbReference type="Proteomes" id="UP001212997"/>
    </source>
</evidence>
<dbReference type="InterPro" id="IPR008271">
    <property type="entry name" value="Ser/Thr_kinase_AS"/>
</dbReference>
<dbReference type="InterPro" id="IPR016024">
    <property type="entry name" value="ARM-type_fold"/>
</dbReference>
<dbReference type="GO" id="GO:0005737">
    <property type="term" value="C:cytoplasm"/>
    <property type="evidence" value="ECO:0007669"/>
    <property type="project" value="TreeGrafter"/>
</dbReference>
<dbReference type="InterPro" id="IPR011989">
    <property type="entry name" value="ARM-like"/>
</dbReference>
<accession>A0AAD5V679</accession>
<dbReference type="EMBL" id="JANAWD010000105">
    <property type="protein sequence ID" value="KAJ3486970.1"/>
    <property type="molecule type" value="Genomic_DNA"/>
</dbReference>
<sequence length="1303" mass="144014">MPTPTSSRSSSSSNKLLNAYQLGDSLGKGAFGQVYRALNWATGETVAIKEIQLSNIPKSEIGQIMSEIDLLKNLNHPNIVKYKGFEKTREYLYIILEFCENGSLHAICKRFGKFPETLVAVYICQVLEGLVYLHDQGVIHRDIKGANILTNKDGCVKLADFGVASSAAAGGVRDDAVVGSPYWMAPEVIEQSGATTASDIWSVGCTVIELLEGKPPYHFLDPMPALFRIVQDDCPPIPEGASPIVKDFLYHCFQKDCNLRVSAKKLLKHPWMVAARKQMAGNQAARSSSTNGAESSKNGENVEKRPTSNYNYDEAVLKVQEWNEALKSPSRPSKHPERRKDSNADRRPPSPLQPLDFGLSALPSSVGSQPAPLFGSAWKPASIPTKVALPAPVLGHIREVIPMPLALQTPEEQTDNWDDDFEEGISFTKIHALEKSMTEDDKQEADDNARTIRPTRSPGVPPVALPLAKPPSAGIAPIVEDYSDLGSEDDDDKFVEKVADFKMKNAFRPGLFHPNDIKTVGLQPSPGPKTAPLPSISRPPQRPKPTPLAPVSPVSGPSSAHLHTFSHSHQLQHQHQHQHSHSQPQSATHSRSSSFVGQIGHGPSSSGNGTLSAPNGSFGRSDARRMTSQPAFRKYAEDDDDEDYDDLFGKPLNGTASQPMQTLQLNTRLSSKSWLGDEDDEEDPFSEIDEGFAEEDLEMNLQRDKYARLCNSVNQLIDELTPSAPDFQLREACDQLLSIIVEAPEMQTQLVSAHGMLAILEVLEGRTSRDVTLKLLQIVNTLVNADMGFLESFCLIGGIPVIMNLTSKKYPSECRLEASNFVRLLCHSSVLTLQMFISCRGLKVLVDLLDEDYTEQTELVIHALNGIGSVFELQSPTTKNDFCRMFIREGLLDPLSSALLNIMTGSGRDASDMNKKIIQIILVFCQVSQSDIHVRNALGTRKVVRRLLRACELLEPEHLVNLLKAVKHLSMNATLLEVLQNANAIEILVRILDEHKAGQYSTEMCNHVFQTCYNLCRLNKSRQEEAAQAGIIPSLKRVIESSSPLKQFALPILCDLASAGKSCRILLWQHDGLAMYLRLLDDPYFQVSALESILSWLQDETARIEDELLKPPALESLLHCFVSAKANSFENLVDPFLKITRISTPITIGIAKSQFFKRLIDKMGHSKAVVRLNLLRLLRNVCDIHPNRAMLVERFGLYDIVAKLSKEDGAVLVRELAREIMPALAPAIRPLSSRPSKGIDTSKSAIGLKKKMRRTASESQASTPSPFGTSQLRSTTSRNSVLNGRTPSRQNLKEIPWQPSERR</sequence>
<evidence type="ECO:0000256" key="3">
    <source>
        <dbReference type="ARBA" id="ARBA00022723"/>
    </source>
</evidence>
<evidence type="ECO:0000256" key="6">
    <source>
        <dbReference type="ARBA" id="ARBA00025754"/>
    </source>
</evidence>
<dbReference type="CDD" id="cd06627">
    <property type="entry name" value="STKc_Cdc7_like"/>
    <property type="match status" value="1"/>
</dbReference>
<dbReference type="InterPro" id="IPR017441">
    <property type="entry name" value="Protein_kinase_ATP_BS"/>
</dbReference>
<feature type="region of interest" description="Disordered" evidence="8">
    <location>
        <begin position="324"/>
        <end position="368"/>
    </location>
</feature>
<dbReference type="Proteomes" id="UP001212997">
    <property type="component" value="Unassembled WGS sequence"/>
</dbReference>
<evidence type="ECO:0000313" key="10">
    <source>
        <dbReference type="EMBL" id="KAJ3486970.1"/>
    </source>
</evidence>
<dbReference type="SUPFAM" id="SSF56112">
    <property type="entry name" value="Protein kinase-like (PK-like)"/>
    <property type="match status" value="1"/>
</dbReference>
<dbReference type="GO" id="GO:0005524">
    <property type="term" value="F:ATP binding"/>
    <property type="evidence" value="ECO:0007669"/>
    <property type="project" value="UniProtKB-UniRule"/>
</dbReference>
<dbReference type="PROSITE" id="PS50011">
    <property type="entry name" value="PROTEIN_KINASE_DOM"/>
    <property type="match status" value="1"/>
</dbReference>
<name>A0AAD5V679_9APHY</name>
<feature type="domain" description="Protein kinase" evidence="9">
    <location>
        <begin position="20"/>
        <end position="272"/>
    </location>
</feature>
<keyword evidence="11" id="KW-1185">Reference proteome</keyword>
<dbReference type="PROSITE" id="PS00108">
    <property type="entry name" value="PROTEIN_KINASE_ST"/>
    <property type="match status" value="1"/>
</dbReference>
<evidence type="ECO:0000259" key="9">
    <source>
        <dbReference type="PROSITE" id="PS50011"/>
    </source>
</evidence>
<comment type="similarity">
    <text evidence="6">Belongs to the protein kinase superfamily. STE Ser/Thr protein kinase family.</text>
</comment>
<feature type="region of interest" description="Disordered" evidence="8">
    <location>
        <begin position="1231"/>
        <end position="1303"/>
    </location>
</feature>
<keyword evidence="4 7" id="KW-0547">Nucleotide-binding</keyword>
<feature type="compositionally biased region" description="Polar residues" evidence="8">
    <location>
        <begin position="280"/>
        <end position="299"/>
    </location>
</feature>
<comment type="caution">
    <text evidence="10">The sequence shown here is derived from an EMBL/GenBank/DDBJ whole genome shotgun (WGS) entry which is preliminary data.</text>
</comment>
<feature type="compositionally biased region" description="Basic and acidic residues" evidence="8">
    <location>
        <begin position="334"/>
        <end position="348"/>
    </location>
</feature>
<feature type="compositionally biased region" description="Low complexity" evidence="8">
    <location>
        <begin position="581"/>
        <end position="590"/>
    </location>
</feature>
<dbReference type="Pfam" id="PF00069">
    <property type="entry name" value="Pkinase"/>
    <property type="match status" value="1"/>
</dbReference>
<feature type="region of interest" description="Disordered" evidence="8">
    <location>
        <begin position="278"/>
        <end position="310"/>
    </location>
</feature>
<dbReference type="PANTHER" id="PTHR48012:SF26">
    <property type="entry name" value="SERINE_THREONINE-PROTEIN KINASE DDB_G0283821-RELATED"/>
    <property type="match status" value="1"/>
</dbReference>
<dbReference type="EC" id="2.7.11.1" evidence="1"/>
<evidence type="ECO:0000256" key="5">
    <source>
        <dbReference type="ARBA" id="ARBA00022840"/>
    </source>
</evidence>
<evidence type="ECO:0000256" key="2">
    <source>
        <dbReference type="ARBA" id="ARBA00022679"/>
    </source>
</evidence>
<dbReference type="FunFam" id="3.30.200.20:FF:000042">
    <property type="entry name" value="Aurora kinase A"/>
    <property type="match status" value="1"/>
</dbReference>
<evidence type="ECO:0000256" key="4">
    <source>
        <dbReference type="ARBA" id="ARBA00022741"/>
    </source>
</evidence>
<feature type="binding site" evidence="7">
    <location>
        <position position="49"/>
    </location>
    <ligand>
        <name>ATP</name>
        <dbReference type="ChEBI" id="CHEBI:30616"/>
    </ligand>
</feature>
<dbReference type="InterPro" id="IPR000719">
    <property type="entry name" value="Prot_kinase_dom"/>
</dbReference>